<name>A0A5B7IFE3_PORTR</name>
<accession>A0A5B7IFE3</accession>
<protein>
    <submittedName>
        <fullName evidence="1">Uncharacterized protein</fullName>
    </submittedName>
</protein>
<dbReference type="EMBL" id="VSRR010051059">
    <property type="protein sequence ID" value="MPC79404.1"/>
    <property type="molecule type" value="Genomic_DNA"/>
</dbReference>
<reference evidence="1 2" key="1">
    <citation type="submission" date="2019-05" db="EMBL/GenBank/DDBJ databases">
        <title>Another draft genome of Portunus trituberculatus and its Hox gene families provides insights of decapod evolution.</title>
        <authorList>
            <person name="Jeong J.-H."/>
            <person name="Song I."/>
            <person name="Kim S."/>
            <person name="Choi T."/>
            <person name="Kim D."/>
            <person name="Ryu S."/>
            <person name="Kim W."/>
        </authorList>
    </citation>
    <scope>NUCLEOTIDE SEQUENCE [LARGE SCALE GENOMIC DNA]</scope>
    <source>
        <tissue evidence="1">Muscle</tissue>
    </source>
</reference>
<proteinExistence type="predicted"/>
<evidence type="ECO:0000313" key="1">
    <source>
        <dbReference type="EMBL" id="MPC79404.1"/>
    </source>
</evidence>
<organism evidence="1 2">
    <name type="scientific">Portunus trituberculatus</name>
    <name type="common">Swimming crab</name>
    <name type="synonym">Neptunus trituberculatus</name>
    <dbReference type="NCBI Taxonomy" id="210409"/>
    <lineage>
        <taxon>Eukaryota</taxon>
        <taxon>Metazoa</taxon>
        <taxon>Ecdysozoa</taxon>
        <taxon>Arthropoda</taxon>
        <taxon>Crustacea</taxon>
        <taxon>Multicrustacea</taxon>
        <taxon>Malacostraca</taxon>
        <taxon>Eumalacostraca</taxon>
        <taxon>Eucarida</taxon>
        <taxon>Decapoda</taxon>
        <taxon>Pleocyemata</taxon>
        <taxon>Brachyura</taxon>
        <taxon>Eubrachyura</taxon>
        <taxon>Portunoidea</taxon>
        <taxon>Portunidae</taxon>
        <taxon>Portuninae</taxon>
        <taxon>Portunus</taxon>
    </lineage>
</organism>
<dbReference type="Proteomes" id="UP000324222">
    <property type="component" value="Unassembled WGS sequence"/>
</dbReference>
<comment type="caution">
    <text evidence="1">The sequence shown here is derived from an EMBL/GenBank/DDBJ whole genome shotgun (WGS) entry which is preliminary data.</text>
</comment>
<sequence>MDASWQGYDAFGTHLEHSLVWMPQERRSARLIDVGASLGTINTNSTGGRQLRSGSFTRVCWKCQSLGPTTGQPLMARQY</sequence>
<evidence type="ECO:0000313" key="2">
    <source>
        <dbReference type="Proteomes" id="UP000324222"/>
    </source>
</evidence>
<gene>
    <name evidence="1" type="ORF">E2C01_073930</name>
</gene>
<keyword evidence="2" id="KW-1185">Reference proteome</keyword>
<dbReference type="AlphaFoldDB" id="A0A5B7IFE3"/>